<organism evidence="2 3">
    <name type="scientific">Candidatus Entotheonella gemina</name>
    <dbReference type="NCBI Taxonomy" id="1429439"/>
    <lineage>
        <taxon>Bacteria</taxon>
        <taxon>Pseudomonadati</taxon>
        <taxon>Nitrospinota/Tectimicrobiota group</taxon>
        <taxon>Candidatus Tectimicrobiota</taxon>
        <taxon>Candidatus Entotheonellia</taxon>
        <taxon>Candidatus Entotheonellales</taxon>
        <taxon>Candidatus Entotheonellaceae</taxon>
        <taxon>Candidatus Entotheonella</taxon>
    </lineage>
</organism>
<dbReference type="PATRIC" id="fig|1429439.4.peg.5191"/>
<dbReference type="PANTHER" id="PTHR48207:SF3">
    <property type="entry name" value="SUCCINATE--HYDROXYMETHYLGLUTARATE COA-TRANSFERASE"/>
    <property type="match status" value="1"/>
</dbReference>
<feature type="non-terminal residue" evidence="2">
    <location>
        <position position="1"/>
    </location>
</feature>
<evidence type="ECO:0000313" key="2">
    <source>
        <dbReference type="EMBL" id="ETX04123.1"/>
    </source>
</evidence>
<evidence type="ECO:0000256" key="1">
    <source>
        <dbReference type="ARBA" id="ARBA00022679"/>
    </source>
</evidence>
<dbReference type="GO" id="GO:0008410">
    <property type="term" value="F:CoA-transferase activity"/>
    <property type="evidence" value="ECO:0007669"/>
    <property type="project" value="TreeGrafter"/>
</dbReference>
<dbReference type="InterPro" id="IPR023606">
    <property type="entry name" value="CoA-Trfase_III_dom_1_sf"/>
</dbReference>
<gene>
    <name evidence="2" type="ORF">ETSY2_30605</name>
</gene>
<dbReference type="EMBL" id="AZHX01001298">
    <property type="protein sequence ID" value="ETX04123.1"/>
    <property type="molecule type" value="Genomic_DNA"/>
</dbReference>
<protein>
    <recommendedName>
        <fullName evidence="4">CoA transferase</fullName>
    </recommendedName>
</protein>
<dbReference type="InterPro" id="IPR044855">
    <property type="entry name" value="CoA-Trfase_III_dom3_sf"/>
</dbReference>
<dbReference type="SUPFAM" id="SSF89796">
    <property type="entry name" value="CoA-transferase family III (CaiB/BaiF)"/>
    <property type="match status" value="1"/>
</dbReference>
<sequence length="339" mass="37809">HAVNRGKLGVTINFTSERGADLIRRLVAMSDIVVDNFTPDVLSKYNLHYDALTRVRPDLIMLSISVAGQEGPYRDTRAYAFNLHGLSGFASLIGFEGDEEPQHIDIAYSDWNAGMFGTYSLLLALFHRQRTGEGQFIDLSAWEATTTLLAEGFAEATMNNRVPGPQGNAHPTMAPHGYFPCRGDDVWLALAVRSEAEWQALCEVMARPELARDPRFDDMAQRQRNREALELEIAAWTQTQDVEAVARQLQDVKVAAMPLRTVEGRGNDPHMQARQTHEQIDHPFTGIEHMHNIPWKLSDTPPAIQGPAPQVGQHNNYVFGELLGLSAEEQRQLAEDGCL</sequence>
<dbReference type="Pfam" id="PF02515">
    <property type="entry name" value="CoA_transf_3"/>
    <property type="match status" value="1"/>
</dbReference>
<dbReference type="HOGENOM" id="CLU_033975_2_0_7"/>
<evidence type="ECO:0008006" key="4">
    <source>
        <dbReference type="Google" id="ProtNLM"/>
    </source>
</evidence>
<reference evidence="2 3" key="1">
    <citation type="journal article" date="2014" name="Nature">
        <title>An environmental bacterial taxon with a large and distinct metabolic repertoire.</title>
        <authorList>
            <person name="Wilson M.C."/>
            <person name="Mori T."/>
            <person name="Ruckert C."/>
            <person name="Uria A.R."/>
            <person name="Helf M.J."/>
            <person name="Takada K."/>
            <person name="Gernert C."/>
            <person name="Steffens U.A."/>
            <person name="Heycke N."/>
            <person name="Schmitt S."/>
            <person name="Rinke C."/>
            <person name="Helfrich E.J."/>
            <person name="Brachmann A.O."/>
            <person name="Gurgui C."/>
            <person name="Wakimoto T."/>
            <person name="Kracht M."/>
            <person name="Crusemann M."/>
            <person name="Hentschel U."/>
            <person name="Abe I."/>
            <person name="Matsunaga S."/>
            <person name="Kalinowski J."/>
            <person name="Takeyama H."/>
            <person name="Piel J."/>
        </authorList>
    </citation>
    <scope>NUCLEOTIDE SEQUENCE [LARGE SCALE GENOMIC DNA]</scope>
    <source>
        <strain evidence="3">TSY2</strain>
    </source>
</reference>
<dbReference type="InterPro" id="IPR003673">
    <property type="entry name" value="CoA-Trfase_fam_III"/>
</dbReference>
<keyword evidence="1" id="KW-0808">Transferase</keyword>
<comment type="caution">
    <text evidence="2">The sequence shown here is derived from an EMBL/GenBank/DDBJ whole genome shotgun (WGS) entry which is preliminary data.</text>
</comment>
<dbReference type="Gene3D" id="3.40.50.10540">
    <property type="entry name" value="Crotonobetainyl-coa:carnitine coa-transferase, domain 1"/>
    <property type="match status" value="1"/>
</dbReference>
<dbReference type="Gene3D" id="3.30.1540.10">
    <property type="entry name" value="formyl-coa transferase, domain 3"/>
    <property type="match status" value="1"/>
</dbReference>
<accession>W4M1U1</accession>
<name>W4M1U1_9BACT</name>
<proteinExistence type="predicted"/>
<dbReference type="InterPro" id="IPR050483">
    <property type="entry name" value="CoA-transferase_III_domain"/>
</dbReference>
<keyword evidence="3" id="KW-1185">Reference proteome</keyword>
<dbReference type="PANTHER" id="PTHR48207">
    <property type="entry name" value="SUCCINATE--HYDROXYMETHYLGLUTARATE COA-TRANSFERASE"/>
    <property type="match status" value="1"/>
</dbReference>
<dbReference type="AlphaFoldDB" id="W4M1U1"/>
<dbReference type="Proteomes" id="UP000019140">
    <property type="component" value="Unassembled WGS sequence"/>
</dbReference>
<evidence type="ECO:0000313" key="3">
    <source>
        <dbReference type="Proteomes" id="UP000019140"/>
    </source>
</evidence>